<evidence type="ECO:0000313" key="1">
    <source>
        <dbReference type="EMBL" id="SER55055.1"/>
    </source>
</evidence>
<protein>
    <submittedName>
        <fullName evidence="1">Uncharacterized protein</fullName>
    </submittedName>
</protein>
<reference evidence="2" key="1">
    <citation type="submission" date="2016-10" db="EMBL/GenBank/DDBJ databases">
        <authorList>
            <person name="Varghese N."/>
            <person name="Submissions S."/>
        </authorList>
    </citation>
    <scope>NUCLEOTIDE SEQUENCE [LARGE SCALE GENOMIC DNA]</scope>
    <source>
        <strain evidence="2">CGMCC 4.578</strain>
    </source>
</reference>
<sequence length="50" mass="5309">MKTHAGPSYLAGLEVRVAELGGVAGPVGRLRWYASRCDRRGLGQAGRVGR</sequence>
<dbReference type="EMBL" id="FOFT01000005">
    <property type="protein sequence ID" value="SER55055.1"/>
    <property type="molecule type" value="Genomic_DNA"/>
</dbReference>
<accession>A0A1H9Q4M9</accession>
<proteinExistence type="predicted"/>
<name>A0A1H9Q4M9_9PSEU</name>
<gene>
    <name evidence="1" type="ORF">SAMN05216195_105519</name>
</gene>
<organism evidence="1 2">
    <name type="scientific">Lentzea flaviverrucosa</name>
    <dbReference type="NCBI Taxonomy" id="200379"/>
    <lineage>
        <taxon>Bacteria</taxon>
        <taxon>Bacillati</taxon>
        <taxon>Actinomycetota</taxon>
        <taxon>Actinomycetes</taxon>
        <taxon>Pseudonocardiales</taxon>
        <taxon>Pseudonocardiaceae</taxon>
        <taxon>Lentzea</taxon>
    </lineage>
</organism>
<evidence type="ECO:0000313" key="2">
    <source>
        <dbReference type="Proteomes" id="UP000199028"/>
    </source>
</evidence>
<dbReference type="AlphaFoldDB" id="A0A1H9Q4M9"/>
<dbReference type="Proteomes" id="UP000199028">
    <property type="component" value="Unassembled WGS sequence"/>
</dbReference>
<keyword evidence="2" id="KW-1185">Reference proteome</keyword>